<dbReference type="Proteomes" id="UP001234216">
    <property type="component" value="Unassembled WGS sequence"/>
</dbReference>
<accession>A0AAW8F4L8</accession>
<comment type="caution">
    <text evidence="1">The sequence shown here is derived from an EMBL/GenBank/DDBJ whole genome shotgun (WGS) entry which is preliminary data.</text>
</comment>
<gene>
    <name evidence="1" type="ORF">QFZ22_000739</name>
</gene>
<protein>
    <submittedName>
        <fullName evidence="1">Uncharacterized protein</fullName>
    </submittedName>
</protein>
<evidence type="ECO:0000313" key="1">
    <source>
        <dbReference type="EMBL" id="MDQ0904754.1"/>
    </source>
</evidence>
<proteinExistence type="predicted"/>
<dbReference type="EMBL" id="JAUSZV010000005">
    <property type="protein sequence ID" value="MDQ0904754.1"/>
    <property type="molecule type" value="Genomic_DNA"/>
</dbReference>
<name>A0AAW8F4L8_9ACTN</name>
<reference evidence="1" key="1">
    <citation type="submission" date="2023-07" db="EMBL/GenBank/DDBJ databases">
        <title>Comparative genomics of wheat-associated soil bacteria to identify genetic determinants of phenazine resistance.</title>
        <authorList>
            <person name="Mouncey N."/>
        </authorList>
    </citation>
    <scope>NUCLEOTIDE SEQUENCE</scope>
    <source>
        <strain evidence="1">V4I22</strain>
    </source>
</reference>
<organism evidence="1 2">
    <name type="scientific">Streptomyces canus</name>
    <dbReference type="NCBI Taxonomy" id="58343"/>
    <lineage>
        <taxon>Bacteria</taxon>
        <taxon>Bacillati</taxon>
        <taxon>Actinomycetota</taxon>
        <taxon>Actinomycetes</taxon>
        <taxon>Kitasatosporales</taxon>
        <taxon>Streptomycetaceae</taxon>
        <taxon>Streptomyces</taxon>
        <taxon>Streptomyces aurantiacus group</taxon>
    </lineage>
</organism>
<dbReference type="AlphaFoldDB" id="A0AAW8F4L8"/>
<sequence>MDAATIESSQVFANPDGTFTQEMNAAPVRARKDDGTWAPIDTTLAREAAGSVRSKNTTAGLTFSGGASADGLVTLDDQGHKLRLGWPLSLPEPQLDGSTATYAGVFPDVDLKLTALSSGYTSVLVVKTAEAAKNPALATISMTVSGSGLDIAPTADGGFVARNRDGSAVIRQPALACRGVWLRGAGEDVRAARAWTAWWRASPSCQQSRRILLFFSRMITCSTRARTLR</sequence>
<evidence type="ECO:0000313" key="2">
    <source>
        <dbReference type="Proteomes" id="UP001234216"/>
    </source>
</evidence>